<dbReference type="EMBL" id="PXWF02000041">
    <property type="protein sequence ID" value="PWF55235.1"/>
    <property type="molecule type" value="Genomic_DNA"/>
</dbReference>
<comment type="caution">
    <text evidence="1">The sequence shown here is derived from an EMBL/GenBank/DDBJ whole genome shotgun (WGS) entry which is preliminary data.</text>
</comment>
<dbReference type="RefSeq" id="WP_106756005.1">
    <property type="nucleotide sequence ID" value="NZ_PXWF02000041.1"/>
</dbReference>
<evidence type="ECO:0000313" key="1">
    <source>
        <dbReference type="EMBL" id="PWF55235.1"/>
    </source>
</evidence>
<gene>
    <name evidence="1" type="ORF">C7C56_002945</name>
</gene>
<organism evidence="1 2">
    <name type="scientific">Massilia glaciei</name>
    <dbReference type="NCBI Taxonomy" id="1524097"/>
    <lineage>
        <taxon>Bacteria</taxon>
        <taxon>Pseudomonadati</taxon>
        <taxon>Pseudomonadota</taxon>
        <taxon>Betaproteobacteria</taxon>
        <taxon>Burkholderiales</taxon>
        <taxon>Oxalobacteraceae</taxon>
        <taxon>Telluria group</taxon>
        <taxon>Massilia</taxon>
    </lineage>
</organism>
<accession>A0A2U2I6D4</accession>
<dbReference type="Proteomes" id="UP000241421">
    <property type="component" value="Unassembled WGS sequence"/>
</dbReference>
<reference evidence="1 2" key="1">
    <citation type="submission" date="2018-04" db="EMBL/GenBank/DDBJ databases">
        <title>Massilia violaceinigra sp. nov., a novel purple-pigmented bacterium isolated from Tianshan glacier, Xinjiang, China.</title>
        <authorList>
            <person name="Wang H."/>
        </authorList>
    </citation>
    <scope>NUCLEOTIDE SEQUENCE [LARGE SCALE GENOMIC DNA]</scope>
    <source>
        <strain evidence="1 2">B448-2</strain>
    </source>
</reference>
<evidence type="ECO:0000313" key="2">
    <source>
        <dbReference type="Proteomes" id="UP000241421"/>
    </source>
</evidence>
<proteinExistence type="predicted"/>
<dbReference type="AlphaFoldDB" id="A0A2U2I6D4"/>
<protein>
    <submittedName>
        <fullName evidence="1">Uncharacterized protein</fullName>
    </submittedName>
</protein>
<keyword evidence="2" id="KW-1185">Reference proteome</keyword>
<name>A0A2U2I6D4_9BURK</name>
<sequence>MFELLILISHFHASSTQRMRGMLATLCVVMAGAAGMSACADSYASPEPVVAHEPVPVPPVFAQRSA</sequence>